<dbReference type="Proteomes" id="UP000036338">
    <property type="component" value="Unassembled WGS sequence"/>
</dbReference>
<name>A0A0J5XF02_BURCE</name>
<dbReference type="Gene3D" id="3.40.50.1820">
    <property type="entry name" value="alpha/beta hydrolase"/>
    <property type="match status" value="1"/>
</dbReference>
<sequence>MNNVSNDGGPSEHVVMHPLDTDDAAVAAGVDARLDVWRGMSHGFAGGIGKLKASAQALDAIGLFLVEQLQAGGGARVRPRSAA</sequence>
<dbReference type="AlphaFoldDB" id="A0A0J5XF02"/>
<proteinExistence type="predicted"/>
<evidence type="ECO:0000313" key="1">
    <source>
        <dbReference type="EMBL" id="KML61352.1"/>
    </source>
</evidence>
<dbReference type="InterPro" id="IPR029058">
    <property type="entry name" value="AB_hydrolase_fold"/>
</dbReference>
<dbReference type="RefSeq" id="WP_048244277.1">
    <property type="nucleotide sequence ID" value="NZ_LDWR01000011.1"/>
</dbReference>
<reference evidence="1 2" key="1">
    <citation type="submission" date="2015-05" db="EMBL/GenBank/DDBJ databases">
        <title>Draft genome of Burkholderia cepacia LK29.</title>
        <authorList>
            <person name="Chan X.Y."/>
        </authorList>
    </citation>
    <scope>NUCLEOTIDE SEQUENCE [LARGE SCALE GENOMIC DNA]</scope>
    <source>
        <strain evidence="1 2">LK29</strain>
    </source>
</reference>
<organism evidence="1 2">
    <name type="scientific">Burkholderia cepacia</name>
    <name type="common">Pseudomonas cepacia</name>
    <dbReference type="NCBI Taxonomy" id="292"/>
    <lineage>
        <taxon>Bacteria</taxon>
        <taxon>Pseudomonadati</taxon>
        <taxon>Pseudomonadota</taxon>
        <taxon>Betaproteobacteria</taxon>
        <taxon>Burkholderiales</taxon>
        <taxon>Burkholderiaceae</taxon>
        <taxon>Burkholderia</taxon>
        <taxon>Burkholderia cepacia complex</taxon>
    </lineage>
</organism>
<gene>
    <name evidence="1" type="ORF">VL15_06990</name>
</gene>
<dbReference type="PATRIC" id="fig|292.27.peg.723"/>
<protein>
    <submittedName>
        <fullName evidence="1">Uncharacterized protein</fullName>
    </submittedName>
</protein>
<dbReference type="EMBL" id="LDWR01000011">
    <property type="protein sequence ID" value="KML61352.1"/>
    <property type="molecule type" value="Genomic_DNA"/>
</dbReference>
<comment type="caution">
    <text evidence="1">The sequence shown here is derived from an EMBL/GenBank/DDBJ whole genome shotgun (WGS) entry which is preliminary data.</text>
</comment>
<evidence type="ECO:0000313" key="2">
    <source>
        <dbReference type="Proteomes" id="UP000036338"/>
    </source>
</evidence>
<accession>A0A0J5XF02</accession>